<gene>
    <name evidence="2" type="ORF">PHMEG_00028013</name>
</gene>
<dbReference type="AlphaFoldDB" id="A0A225V4A1"/>
<sequence>MATPRSPTSRRKSEPASNYTFTPQSEPQYIAIGFRRKTRTYVYVSGLVVPDAVKVKTLRGAGTQIYDILLCSKELLIQLFAKESQEESVEWLQSASNYDNLSATAANHSIFEETPKRVTLDETKIGSLVYCINDVPEDVREAVLLDGDVKHIQIRCSTEDLFLRDLTFVTLHRQKSNKRLGRMPKTVLRRFPVQMDPSTGEKRAAAKMSMVVVQVIVDTSYQRNYLV</sequence>
<feature type="region of interest" description="Disordered" evidence="1">
    <location>
        <begin position="1"/>
        <end position="20"/>
    </location>
</feature>
<dbReference type="Proteomes" id="UP000198211">
    <property type="component" value="Unassembled WGS sequence"/>
</dbReference>
<evidence type="ECO:0000313" key="2">
    <source>
        <dbReference type="EMBL" id="OWZ00736.1"/>
    </source>
</evidence>
<protein>
    <submittedName>
        <fullName evidence="2">Uncharacterized protein</fullName>
    </submittedName>
</protein>
<organism evidence="2 3">
    <name type="scientific">Phytophthora megakarya</name>
    <dbReference type="NCBI Taxonomy" id="4795"/>
    <lineage>
        <taxon>Eukaryota</taxon>
        <taxon>Sar</taxon>
        <taxon>Stramenopiles</taxon>
        <taxon>Oomycota</taxon>
        <taxon>Peronosporomycetes</taxon>
        <taxon>Peronosporales</taxon>
        <taxon>Peronosporaceae</taxon>
        <taxon>Phytophthora</taxon>
    </lineage>
</organism>
<evidence type="ECO:0000256" key="1">
    <source>
        <dbReference type="SAM" id="MobiDB-lite"/>
    </source>
</evidence>
<keyword evidence="3" id="KW-1185">Reference proteome</keyword>
<reference evidence="3" key="1">
    <citation type="submission" date="2017-03" db="EMBL/GenBank/DDBJ databases">
        <title>Phytopthora megakarya and P. palmivora, two closely related causual agents of cacao black pod achieved similar genome size and gene model numbers by different mechanisms.</title>
        <authorList>
            <person name="Ali S."/>
            <person name="Shao J."/>
            <person name="Larry D.J."/>
            <person name="Kronmiller B."/>
            <person name="Shen D."/>
            <person name="Strem M.D."/>
            <person name="Melnick R.L."/>
            <person name="Guiltinan M.J."/>
            <person name="Tyler B.M."/>
            <person name="Meinhardt L.W."/>
            <person name="Bailey B.A."/>
        </authorList>
    </citation>
    <scope>NUCLEOTIDE SEQUENCE [LARGE SCALE GENOMIC DNA]</scope>
    <source>
        <strain evidence="3">zdho120</strain>
    </source>
</reference>
<proteinExistence type="predicted"/>
<evidence type="ECO:0000313" key="3">
    <source>
        <dbReference type="Proteomes" id="UP000198211"/>
    </source>
</evidence>
<accession>A0A225V4A1</accession>
<dbReference type="EMBL" id="NBNE01007372">
    <property type="protein sequence ID" value="OWZ00736.1"/>
    <property type="molecule type" value="Genomic_DNA"/>
</dbReference>
<comment type="caution">
    <text evidence="2">The sequence shown here is derived from an EMBL/GenBank/DDBJ whole genome shotgun (WGS) entry which is preliminary data.</text>
</comment>
<name>A0A225V4A1_9STRA</name>